<feature type="compositionally biased region" description="Low complexity" evidence="1">
    <location>
        <begin position="222"/>
        <end position="236"/>
    </location>
</feature>
<dbReference type="EMBL" id="MU003779">
    <property type="protein sequence ID" value="KAF2722864.1"/>
    <property type="molecule type" value="Genomic_DNA"/>
</dbReference>
<feature type="compositionally biased region" description="Low complexity" evidence="1">
    <location>
        <begin position="181"/>
        <end position="200"/>
    </location>
</feature>
<comment type="caution">
    <text evidence="2">The sequence shown here is derived from an EMBL/GenBank/DDBJ whole genome shotgun (WGS) entry which is preliminary data.</text>
</comment>
<protein>
    <submittedName>
        <fullName evidence="2">Uncharacterized protein</fullName>
    </submittedName>
</protein>
<sequence>MTDFIPPVVDGDFFYQNSTLTVDVGGPLKRHARASPAEIEAYVSGKGVGGSGSKDQVAHWYEAQLVHYGLQRSKDKNTAKVRLLAVINDGEGGLVQPRDLAEKERAMKRESAALARKAGQGSSDGQGVGGKALPSKKGEKRKRSGEGPDEDDGSAAVAGSKAKKRNAGDANGGASDKTQNGGKTTVAAGKKKAVLATGTKDAVASSSIVKPLAKTKGESKKPPSTNKSKSSAAKSNTKPDDQEGTKVPASAKKASTLKRSDSATKPATKKQVKGEASEASAPTVMAASGSKASQTKTKASTTDEKPAHKKQRATSTPAKQSNKSKSKSKSEPKIEADPSVAPPSSSPPQEIKHEAANMLYPQNSDDDIEMQDADDDAYRFPRASPSNVTGIYSLFTPQLPASPKRFFLLYEPTTDTLWGEFKLPSATTILKVDHFTSHLQASDQYGSLIGDMAFGWRARYHPRRLKFGRGCFGRLELLGGPEKEIRATFTGLFEQVITIEGSVGQHTSRSLIRDSEWFEEEWESYLIEAFGE</sequence>
<accession>A0A9P4UQH7</accession>
<reference evidence="2" key="1">
    <citation type="journal article" date="2020" name="Stud. Mycol.">
        <title>101 Dothideomycetes genomes: a test case for predicting lifestyles and emergence of pathogens.</title>
        <authorList>
            <person name="Haridas S."/>
            <person name="Albert R."/>
            <person name="Binder M."/>
            <person name="Bloem J."/>
            <person name="Labutti K."/>
            <person name="Salamov A."/>
            <person name="Andreopoulos B."/>
            <person name="Baker S."/>
            <person name="Barry K."/>
            <person name="Bills G."/>
            <person name="Bluhm B."/>
            <person name="Cannon C."/>
            <person name="Castanera R."/>
            <person name="Culley D."/>
            <person name="Daum C."/>
            <person name="Ezra D."/>
            <person name="Gonzalez J."/>
            <person name="Henrissat B."/>
            <person name="Kuo A."/>
            <person name="Liang C."/>
            <person name="Lipzen A."/>
            <person name="Lutzoni F."/>
            <person name="Magnuson J."/>
            <person name="Mondo S."/>
            <person name="Nolan M."/>
            <person name="Ohm R."/>
            <person name="Pangilinan J."/>
            <person name="Park H.-J."/>
            <person name="Ramirez L."/>
            <person name="Alfaro M."/>
            <person name="Sun H."/>
            <person name="Tritt A."/>
            <person name="Yoshinaga Y."/>
            <person name="Zwiers L.-H."/>
            <person name="Turgeon B."/>
            <person name="Goodwin S."/>
            <person name="Spatafora J."/>
            <person name="Crous P."/>
            <person name="Grigoriev I."/>
        </authorList>
    </citation>
    <scope>NUCLEOTIDE SEQUENCE</scope>
    <source>
        <strain evidence="2">CBS 116435</strain>
    </source>
</reference>
<evidence type="ECO:0000256" key="1">
    <source>
        <dbReference type="SAM" id="MobiDB-lite"/>
    </source>
</evidence>
<organism evidence="2 3">
    <name type="scientific">Polychaeton citri CBS 116435</name>
    <dbReference type="NCBI Taxonomy" id="1314669"/>
    <lineage>
        <taxon>Eukaryota</taxon>
        <taxon>Fungi</taxon>
        <taxon>Dikarya</taxon>
        <taxon>Ascomycota</taxon>
        <taxon>Pezizomycotina</taxon>
        <taxon>Dothideomycetes</taxon>
        <taxon>Dothideomycetidae</taxon>
        <taxon>Capnodiales</taxon>
        <taxon>Capnodiaceae</taxon>
        <taxon>Polychaeton</taxon>
    </lineage>
</organism>
<evidence type="ECO:0000313" key="3">
    <source>
        <dbReference type="Proteomes" id="UP000799441"/>
    </source>
</evidence>
<keyword evidence="3" id="KW-1185">Reference proteome</keyword>
<dbReference type="OrthoDB" id="4121058at2759"/>
<gene>
    <name evidence="2" type="ORF">K431DRAFT_283375</name>
</gene>
<feature type="region of interest" description="Disordered" evidence="1">
    <location>
        <begin position="104"/>
        <end position="350"/>
    </location>
</feature>
<dbReference type="AlphaFoldDB" id="A0A9P4UQH7"/>
<evidence type="ECO:0000313" key="2">
    <source>
        <dbReference type="EMBL" id="KAF2722864.1"/>
    </source>
</evidence>
<name>A0A9P4UQH7_9PEZI</name>
<proteinExistence type="predicted"/>
<feature type="compositionally biased region" description="Low complexity" evidence="1">
    <location>
        <begin position="286"/>
        <end position="300"/>
    </location>
</feature>
<dbReference type="Proteomes" id="UP000799441">
    <property type="component" value="Unassembled WGS sequence"/>
</dbReference>